<dbReference type="Proteomes" id="UP000034213">
    <property type="component" value="Unassembled WGS sequence"/>
</dbReference>
<comment type="caution">
    <text evidence="1">The sequence shown here is derived from an EMBL/GenBank/DDBJ whole genome shotgun (WGS) entry which is preliminary data.</text>
</comment>
<sequence length="123" mass="13944">MRSKEIFDEKLKAAKQKLLEYSLANKKKTLYTQTGSVTVSVKKRTAFPKYNQPGRKELEAAVKAAGYWDKAMSFDVIKLAEAYDDGRLPEKLKSQLAPFSRPDQQIRIFVNELSAKPTSQTSL</sequence>
<proteinExistence type="predicted"/>
<gene>
    <name evidence="1" type="ORF">UV54_C0014G0008</name>
</gene>
<evidence type="ECO:0000313" key="1">
    <source>
        <dbReference type="EMBL" id="KKS80169.1"/>
    </source>
</evidence>
<accession>A0A0G1C421</accession>
<dbReference type="AlphaFoldDB" id="A0A0G1C421"/>
<protein>
    <submittedName>
        <fullName evidence="1">Uncharacterized protein</fullName>
    </submittedName>
</protein>
<name>A0A0G1C421_9BACT</name>
<organism evidence="1 2">
    <name type="scientific">Candidatus Beckwithbacteria bacterium GW2011_GWA2_43_10</name>
    <dbReference type="NCBI Taxonomy" id="1618369"/>
    <lineage>
        <taxon>Bacteria</taxon>
        <taxon>Candidatus Beckwithiibacteriota</taxon>
    </lineage>
</organism>
<evidence type="ECO:0000313" key="2">
    <source>
        <dbReference type="Proteomes" id="UP000034213"/>
    </source>
</evidence>
<dbReference type="EMBL" id="LCEW01000014">
    <property type="protein sequence ID" value="KKS80169.1"/>
    <property type="molecule type" value="Genomic_DNA"/>
</dbReference>
<dbReference type="STRING" id="1618369.UV54_C0014G0008"/>
<reference evidence="1 2" key="1">
    <citation type="journal article" date="2015" name="Nature">
        <title>rRNA introns, odd ribosomes, and small enigmatic genomes across a large radiation of phyla.</title>
        <authorList>
            <person name="Brown C.T."/>
            <person name="Hug L.A."/>
            <person name="Thomas B.C."/>
            <person name="Sharon I."/>
            <person name="Castelle C.J."/>
            <person name="Singh A."/>
            <person name="Wilkins M.J."/>
            <person name="Williams K.H."/>
            <person name="Banfield J.F."/>
        </authorList>
    </citation>
    <scope>NUCLEOTIDE SEQUENCE [LARGE SCALE GENOMIC DNA]</scope>
</reference>